<dbReference type="Pfam" id="PF02566">
    <property type="entry name" value="OsmC"/>
    <property type="match status" value="1"/>
</dbReference>
<proteinExistence type="predicted"/>
<accession>A0A1G9XC72</accession>
<dbReference type="Gene3D" id="3.30.300.20">
    <property type="match status" value="1"/>
</dbReference>
<dbReference type="OrthoDB" id="4864805at2"/>
<protein>
    <submittedName>
        <fullName evidence="2">Uncharacterized OsmC-related protein</fullName>
    </submittedName>
</protein>
<dbReference type="InterPro" id="IPR015946">
    <property type="entry name" value="KH_dom-like_a/b"/>
</dbReference>
<evidence type="ECO:0000313" key="3">
    <source>
        <dbReference type="Proteomes" id="UP000199004"/>
    </source>
</evidence>
<keyword evidence="3" id="KW-1185">Reference proteome</keyword>
<sequence length="172" mass="18229">MTHEHPAGTPESTALGSPDSTPAPSSEHQPDTWRGIDLVRIGEGRYKATNARGGLVPMGSGGDDPDFTPVELLLAALAGCAGVTVDELTSRRAEPTSFHLTAEGHKVHDEGGNHLVGLKVTFDVTFPEGADGDRAREFLPRAIEQTHDRICTVSRTVALGEPVEYAVAEAHD</sequence>
<dbReference type="Proteomes" id="UP000199004">
    <property type="component" value="Unassembled WGS sequence"/>
</dbReference>
<dbReference type="InterPro" id="IPR036102">
    <property type="entry name" value="OsmC/Ohrsf"/>
</dbReference>
<dbReference type="SUPFAM" id="SSF82784">
    <property type="entry name" value="OsmC-like"/>
    <property type="match status" value="1"/>
</dbReference>
<dbReference type="InterPro" id="IPR003718">
    <property type="entry name" value="OsmC/Ohr_fam"/>
</dbReference>
<gene>
    <name evidence="2" type="ORF">SAMN05192576_1323</name>
</gene>
<dbReference type="AlphaFoldDB" id="A0A1G9XC72"/>
<name>A0A1G9XC72_9ACTN</name>
<reference evidence="2 3" key="1">
    <citation type="submission" date="2016-10" db="EMBL/GenBank/DDBJ databases">
        <authorList>
            <person name="de Groot N.N."/>
        </authorList>
    </citation>
    <scope>NUCLEOTIDE SEQUENCE [LARGE SCALE GENOMIC DNA]</scope>
    <source>
        <strain evidence="2 3">CGMCC 1.11147</strain>
    </source>
</reference>
<organism evidence="2 3">
    <name type="scientific">Nocardioides szechwanensis</name>
    <dbReference type="NCBI Taxonomy" id="1005944"/>
    <lineage>
        <taxon>Bacteria</taxon>
        <taxon>Bacillati</taxon>
        <taxon>Actinomycetota</taxon>
        <taxon>Actinomycetes</taxon>
        <taxon>Propionibacteriales</taxon>
        <taxon>Nocardioidaceae</taxon>
        <taxon>Nocardioides</taxon>
    </lineage>
</organism>
<evidence type="ECO:0000256" key="1">
    <source>
        <dbReference type="SAM" id="MobiDB-lite"/>
    </source>
</evidence>
<evidence type="ECO:0000313" key="2">
    <source>
        <dbReference type="EMBL" id="SDM94287.1"/>
    </source>
</evidence>
<dbReference type="EMBL" id="FNIC01000001">
    <property type="protein sequence ID" value="SDM94287.1"/>
    <property type="molecule type" value="Genomic_DNA"/>
</dbReference>
<dbReference type="STRING" id="1005944.SAMN05192576_1323"/>
<feature type="compositionally biased region" description="Polar residues" evidence="1">
    <location>
        <begin position="10"/>
        <end position="27"/>
    </location>
</feature>
<dbReference type="RefSeq" id="WP_091022875.1">
    <property type="nucleotide sequence ID" value="NZ_BKAE01000001.1"/>
</dbReference>
<feature type="region of interest" description="Disordered" evidence="1">
    <location>
        <begin position="1"/>
        <end position="35"/>
    </location>
</feature>